<feature type="non-terminal residue" evidence="1">
    <location>
        <position position="1"/>
    </location>
</feature>
<evidence type="ECO:0000313" key="1">
    <source>
        <dbReference type="EMBL" id="KKN05466.1"/>
    </source>
</evidence>
<accession>A0A0F9PWQ5</accession>
<proteinExistence type="predicted"/>
<dbReference type="AlphaFoldDB" id="A0A0F9PWQ5"/>
<gene>
    <name evidence="1" type="ORF">LCGC14_1087000</name>
</gene>
<comment type="caution">
    <text evidence="1">The sequence shown here is derived from an EMBL/GenBank/DDBJ whole genome shotgun (WGS) entry which is preliminary data.</text>
</comment>
<sequence>KNLNDYEKMEAEMVKFVSRIKDVIKRK</sequence>
<protein>
    <submittedName>
        <fullName evidence="1">Uncharacterized protein</fullName>
    </submittedName>
</protein>
<name>A0A0F9PWQ5_9ZZZZ</name>
<organism evidence="1">
    <name type="scientific">marine sediment metagenome</name>
    <dbReference type="NCBI Taxonomy" id="412755"/>
    <lineage>
        <taxon>unclassified sequences</taxon>
        <taxon>metagenomes</taxon>
        <taxon>ecological metagenomes</taxon>
    </lineage>
</organism>
<dbReference type="EMBL" id="LAZR01004801">
    <property type="protein sequence ID" value="KKN05466.1"/>
    <property type="molecule type" value="Genomic_DNA"/>
</dbReference>
<reference evidence="1" key="1">
    <citation type="journal article" date="2015" name="Nature">
        <title>Complex archaea that bridge the gap between prokaryotes and eukaryotes.</title>
        <authorList>
            <person name="Spang A."/>
            <person name="Saw J.H."/>
            <person name="Jorgensen S.L."/>
            <person name="Zaremba-Niedzwiedzka K."/>
            <person name="Martijn J."/>
            <person name="Lind A.E."/>
            <person name="van Eijk R."/>
            <person name="Schleper C."/>
            <person name="Guy L."/>
            <person name="Ettema T.J."/>
        </authorList>
    </citation>
    <scope>NUCLEOTIDE SEQUENCE</scope>
</reference>